<dbReference type="RefSeq" id="WP_089711521.1">
    <property type="nucleotide sequence ID" value="NZ_FOBC01000005.1"/>
</dbReference>
<gene>
    <name evidence="2" type="ORF">SAMN04488129_105181</name>
</gene>
<dbReference type="Proteomes" id="UP000198807">
    <property type="component" value="Unassembled WGS sequence"/>
</dbReference>
<keyword evidence="1" id="KW-0812">Transmembrane</keyword>
<organism evidence="2 3">
    <name type="scientific">Halomonas daqiaonensis</name>
    <dbReference type="NCBI Taxonomy" id="650850"/>
    <lineage>
        <taxon>Bacteria</taxon>
        <taxon>Pseudomonadati</taxon>
        <taxon>Pseudomonadota</taxon>
        <taxon>Gammaproteobacteria</taxon>
        <taxon>Oceanospirillales</taxon>
        <taxon>Halomonadaceae</taxon>
        <taxon>Halomonas</taxon>
    </lineage>
</organism>
<feature type="transmembrane region" description="Helical" evidence="1">
    <location>
        <begin position="20"/>
        <end position="40"/>
    </location>
</feature>
<keyword evidence="1" id="KW-0472">Membrane</keyword>
<dbReference type="OrthoDB" id="9813518at2"/>
<evidence type="ECO:0000313" key="2">
    <source>
        <dbReference type="EMBL" id="SEK94381.1"/>
    </source>
</evidence>
<keyword evidence="3" id="KW-1185">Reference proteome</keyword>
<keyword evidence="1" id="KW-1133">Transmembrane helix</keyword>
<accession>A0A1H7L5U7</accession>
<proteinExistence type="predicted"/>
<evidence type="ECO:0000313" key="3">
    <source>
        <dbReference type="Proteomes" id="UP000198807"/>
    </source>
</evidence>
<evidence type="ECO:0000256" key="1">
    <source>
        <dbReference type="SAM" id="Phobius"/>
    </source>
</evidence>
<protein>
    <submittedName>
        <fullName evidence="2">Uncharacterized protein</fullName>
    </submittedName>
</protein>
<reference evidence="3" key="1">
    <citation type="submission" date="2016-10" db="EMBL/GenBank/DDBJ databases">
        <authorList>
            <person name="Varghese N."/>
            <person name="Submissions S."/>
        </authorList>
    </citation>
    <scope>NUCLEOTIDE SEQUENCE [LARGE SCALE GENOMIC DNA]</scope>
    <source>
        <strain evidence="3">CGMCC 1.9150</strain>
    </source>
</reference>
<name>A0A1H7L5U7_9GAMM</name>
<dbReference type="AlphaFoldDB" id="A0A1H7L5U7"/>
<dbReference type="EMBL" id="FOBC01000005">
    <property type="protein sequence ID" value="SEK94381.1"/>
    <property type="molecule type" value="Genomic_DNA"/>
</dbReference>
<sequence length="74" mass="8066">MYVLRRLGAVLVRGVADMGWGVLGLLLLAYLLLAWLGLTLTGERALVDSPTTFLIAGRRIPPEEMVSHLTTAMD</sequence>